<dbReference type="GO" id="GO:0016491">
    <property type="term" value="F:oxidoreductase activity"/>
    <property type="evidence" value="ECO:0007669"/>
    <property type="project" value="UniProtKB-KW"/>
</dbReference>
<dbReference type="Gene3D" id="2.20.25.90">
    <property type="entry name" value="ADC-like domains"/>
    <property type="match status" value="1"/>
</dbReference>
<dbReference type="PROSITE" id="PS51669">
    <property type="entry name" value="4FE4S_MOW_BIS_MGD"/>
    <property type="match status" value="1"/>
</dbReference>
<dbReference type="Pfam" id="PF04879">
    <property type="entry name" value="Molybdop_Fe4S4"/>
    <property type="match status" value="1"/>
</dbReference>
<evidence type="ECO:0000256" key="5">
    <source>
        <dbReference type="ARBA" id="ARBA00023014"/>
    </source>
</evidence>
<evidence type="ECO:0000256" key="4">
    <source>
        <dbReference type="ARBA" id="ARBA00023004"/>
    </source>
</evidence>
<dbReference type="GO" id="GO:0051539">
    <property type="term" value="F:4 iron, 4 sulfur cluster binding"/>
    <property type="evidence" value="ECO:0007669"/>
    <property type="project" value="UniProtKB-KW"/>
</dbReference>
<dbReference type="GO" id="GO:0045333">
    <property type="term" value="P:cellular respiration"/>
    <property type="evidence" value="ECO:0007669"/>
    <property type="project" value="UniProtKB-ARBA"/>
</dbReference>
<evidence type="ECO:0000313" key="7">
    <source>
        <dbReference type="EMBL" id="KRR10036.1"/>
    </source>
</evidence>
<dbReference type="PANTHER" id="PTHR43105:SF9">
    <property type="entry name" value="NADPH-FE(3+) OXIDOREDUCTASE SUBUNIT ALPHA"/>
    <property type="match status" value="1"/>
</dbReference>
<dbReference type="RefSeq" id="WP_057835331.1">
    <property type="nucleotide sequence ID" value="NZ_LLXZ01000064.1"/>
</dbReference>
<dbReference type="Gene3D" id="3.40.228.10">
    <property type="entry name" value="Dimethylsulfoxide Reductase, domain 2"/>
    <property type="match status" value="1"/>
</dbReference>
<dbReference type="Proteomes" id="UP000050863">
    <property type="component" value="Unassembled WGS sequence"/>
</dbReference>
<dbReference type="SMART" id="SM00926">
    <property type="entry name" value="Molybdop_Fe4S4"/>
    <property type="match status" value="1"/>
</dbReference>
<keyword evidence="3" id="KW-0560">Oxidoreductase</keyword>
<sequence>MPSSDWRKTACNLCYVNCGLELLVESERITKVRGDRDNPKSKGYLCNKAARIPFYAHHRDRLTTPLRRRTDGGFDAIDWDTAITEIAARLRDVVDRHGGKSLALYGGGGQGNHAGGAYATALLRALGSRHVFNALSQEKTGDFWVNGHMFGSQTCHTAEDVHHCDLLFVIGANPWIAHGFPNARDHLNDIRKDPHRKMIVIDPRRSETAERADLHLAVRPGADAFLLGAILARLIQRDAVDHAFIAQHTTGYAEIREALLRIPVEQWAEAADIPLEQIEQCVDMIVAAKAMTVRVELGIQQGVNSTLSSYLEKLLIMLTGSFGRKGTNQLHSWLVPLWGNSPNQRFAAADIEVIGGLLPPNLFPDAVLSDHPDRLHAVWIDSSNPANTASNTARVEKALRALDLVVVVDVAMTETAQLAHYVLPASSQYEKTEFTLFNFEFPRNYFHVRAGVVAPLAGTLPEPEIYTRLSRALGLLPGDNALAPLRDAAFRSRPAFAAELRAFMGANPQLAALGALVLYNTLGATLPDGTAAAAPLWQAAHLCAKRSPQAVRRALNAGSDVPDEMLGEALFDAIVGSRNGAAFTEHDYDDVWSLVSHPDRKVHLAIAPMLEWLGRLDPANAAPRGDYPFVLAAGQRRMFNANQIFRDPAWRRDDPDGALLISAADLASLGAEDGEWISVQSAAGRVVARCKRDDSMRSGQLALPHGYGQDYPAADGERMNNGPRVNVLTESGNRDPIAGTPYHKHVPVRLERLAAAEAAAYEAASRRIHSASA</sequence>
<dbReference type="Pfam" id="PF00384">
    <property type="entry name" value="Molybdopterin"/>
    <property type="match status" value="1"/>
</dbReference>
<keyword evidence="8" id="KW-1185">Reference proteome</keyword>
<protein>
    <submittedName>
        <fullName evidence="7">Molybdopterin oxidoreductase</fullName>
    </submittedName>
</protein>
<keyword evidence="1" id="KW-0004">4Fe-4S</keyword>
<dbReference type="Gene3D" id="2.40.40.20">
    <property type="match status" value="1"/>
</dbReference>
<dbReference type="Pfam" id="PF01568">
    <property type="entry name" value="Molydop_binding"/>
    <property type="match status" value="1"/>
</dbReference>
<organism evidence="7 8">
    <name type="scientific">Bradyrhizobium jicamae</name>
    <dbReference type="NCBI Taxonomy" id="280332"/>
    <lineage>
        <taxon>Bacteria</taxon>
        <taxon>Pseudomonadati</taxon>
        <taxon>Pseudomonadota</taxon>
        <taxon>Alphaproteobacteria</taxon>
        <taxon>Hyphomicrobiales</taxon>
        <taxon>Nitrobacteraceae</taxon>
        <taxon>Bradyrhizobium</taxon>
    </lineage>
</organism>
<feature type="domain" description="4Fe-4S Mo/W bis-MGD-type" evidence="6">
    <location>
        <begin position="4"/>
        <end position="60"/>
    </location>
</feature>
<evidence type="ECO:0000256" key="2">
    <source>
        <dbReference type="ARBA" id="ARBA00022723"/>
    </source>
</evidence>
<dbReference type="GO" id="GO:0046872">
    <property type="term" value="F:metal ion binding"/>
    <property type="evidence" value="ECO:0007669"/>
    <property type="project" value="UniProtKB-KW"/>
</dbReference>
<dbReference type="STRING" id="280332.CQ12_05720"/>
<dbReference type="Gene3D" id="3.40.50.740">
    <property type="match status" value="1"/>
</dbReference>
<dbReference type="AlphaFoldDB" id="A0A0R3LQI3"/>
<proteinExistence type="predicted"/>
<dbReference type="OrthoDB" id="9810782at2"/>
<dbReference type="InterPro" id="IPR009010">
    <property type="entry name" value="Asp_de-COase-like_dom_sf"/>
</dbReference>
<evidence type="ECO:0000313" key="8">
    <source>
        <dbReference type="Proteomes" id="UP000050863"/>
    </source>
</evidence>
<dbReference type="SUPFAM" id="SSF50692">
    <property type="entry name" value="ADC-like"/>
    <property type="match status" value="1"/>
</dbReference>
<dbReference type="SUPFAM" id="SSF53706">
    <property type="entry name" value="Formate dehydrogenase/DMSO reductase, domains 1-3"/>
    <property type="match status" value="1"/>
</dbReference>
<dbReference type="GO" id="GO:0043546">
    <property type="term" value="F:molybdopterin cofactor binding"/>
    <property type="evidence" value="ECO:0007669"/>
    <property type="project" value="InterPro"/>
</dbReference>
<keyword evidence="2" id="KW-0479">Metal-binding</keyword>
<dbReference type="GO" id="GO:0016020">
    <property type="term" value="C:membrane"/>
    <property type="evidence" value="ECO:0007669"/>
    <property type="project" value="TreeGrafter"/>
</dbReference>
<evidence type="ECO:0000256" key="1">
    <source>
        <dbReference type="ARBA" id="ARBA00022485"/>
    </source>
</evidence>
<dbReference type="InterPro" id="IPR006656">
    <property type="entry name" value="Mopterin_OxRdtase"/>
</dbReference>
<dbReference type="GO" id="GO:1990204">
    <property type="term" value="C:oxidoreductase complex"/>
    <property type="evidence" value="ECO:0007669"/>
    <property type="project" value="UniProtKB-ARBA"/>
</dbReference>
<dbReference type="EMBL" id="LLXZ01000064">
    <property type="protein sequence ID" value="KRR10036.1"/>
    <property type="molecule type" value="Genomic_DNA"/>
</dbReference>
<keyword evidence="5" id="KW-0411">Iron-sulfur</keyword>
<gene>
    <name evidence="7" type="ORF">CQ12_05720</name>
</gene>
<evidence type="ECO:0000256" key="3">
    <source>
        <dbReference type="ARBA" id="ARBA00023002"/>
    </source>
</evidence>
<accession>A0A0R3LQI3</accession>
<dbReference type="InterPro" id="IPR006963">
    <property type="entry name" value="Mopterin_OxRdtase_4Fe-4S_dom"/>
</dbReference>
<reference evidence="7 8" key="1">
    <citation type="submission" date="2014-03" db="EMBL/GenBank/DDBJ databases">
        <title>Bradyrhizobium valentinum sp. nov., isolated from effective nodules of Lupinus mariae-josephae, a lupine endemic of basic-lime soils in Eastern Spain.</title>
        <authorList>
            <person name="Duran D."/>
            <person name="Rey L."/>
            <person name="Navarro A."/>
            <person name="Busquets A."/>
            <person name="Imperial J."/>
            <person name="Ruiz-Argueso T."/>
        </authorList>
    </citation>
    <scope>NUCLEOTIDE SEQUENCE [LARGE SCALE GENOMIC DNA]</scope>
    <source>
        <strain evidence="7 8">PAC68</strain>
    </source>
</reference>
<keyword evidence="4" id="KW-0408">Iron</keyword>
<dbReference type="InterPro" id="IPR006657">
    <property type="entry name" value="MoPterin_dinucl-bd_dom"/>
</dbReference>
<comment type="caution">
    <text evidence="7">The sequence shown here is derived from an EMBL/GenBank/DDBJ whole genome shotgun (WGS) entry which is preliminary data.</text>
</comment>
<dbReference type="InterPro" id="IPR050123">
    <property type="entry name" value="Prok_molybdopt-oxidoreductase"/>
</dbReference>
<dbReference type="PANTHER" id="PTHR43105">
    <property type="entry name" value="RESPIRATORY NITRATE REDUCTASE"/>
    <property type="match status" value="1"/>
</dbReference>
<name>A0A0R3LQI3_9BRAD</name>
<evidence type="ECO:0000259" key="6">
    <source>
        <dbReference type="PROSITE" id="PS51669"/>
    </source>
</evidence>